<accession>A0A0A9FEV9</accession>
<proteinExistence type="predicted"/>
<protein>
    <submittedName>
        <fullName evidence="2">Uncharacterized protein</fullName>
    </submittedName>
</protein>
<reference evidence="2" key="1">
    <citation type="submission" date="2014-09" db="EMBL/GenBank/DDBJ databases">
        <authorList>
            <person name="Magalhaes I.L.F."/>
            <person name="Oliveira U."/>
            <person name="Santos F.R."/>
            <person name="Vidigal T.H.D.A."/>
            <person name="Brescovit A.D."/>
            <person name="Santos A.J."/>
        </authorList>
    </citation>
    <scope>NUCLEOTIDE SEQUENCE</scope>
    <source>
        <tissue evidence="2">Shoot tissue taken approximately 20 cm above the soil surface</tissue>
    </source>
</reference>
<feature type="region of interest" description="Disordered" evidence="1">
    <location>
        <begin position="74"/>
        <end position="95"/>
    </location>
</feature>
<name>A0A0A9FEV9_ARUDO</name>
<evidence type="ECO:0000256" key="1">
    <source>
        <dbReference type="SAM" id="MobiDB-lite"/>
    </source>
</evidence>
<sequence>MPWLRHPGCANFFVSSTPHPARLPWFIATTSAPSTCHPTRFSTNALNTLRLIFILFESVSHLVLSAFFTCRRRPSMPTSSPRVCRQQSFRNSGPV</sequence>
<organism evidence="2">
    <name type="scientific">Arundo donax</name>
    <name type="common">Giant reed</name>
    <name type="synonym">Donax arundinaceus</name>
    <dbReference type="NCBI Taxonomy" id="35708"/>
    <lineage>
        <taxon>Eukaryota</taxon>
        <taxon>Viridiplantae</taxon>
        <taxon>Streptophyta</taxon>
        <taxon>Embryophyta</taxon>
        <taxon>Tracheophyta</taxon>
        <taxon>Spermatophyta</taxon>
        <taxon>Magnoliopsida</taxon>
        <taxon>Liliopsida</taxon>
        <taxon>Poales</taxon>
        <taxon>Poaceae</taxon>
        <taxon>PACMAD clade</taxon>
        <taxon>Arundinoideae</taxon>
        <taxon>Arundineae</taxon>
        <taxon>Arundo</taxon>
    </lineage>
</organism>
<dbReference type="AlphaFoldDB" id="A0A0A9FEV9"/>
<dbReference type="EMBL" id="GBRH01188127">
    <property type="protein sequence ID" value="JAE09769.1"/>
    <property type="molecule type" value="Transcribed_RNA"/>
</dbReference>
<evidence type="ECO:0000313" key="2">
    <source>
        <dbReference type="EMBL" id="JAE09769.1"/>
    </source>
</evidence>
<reference evidence="2" key="2">
    <citation type="journal article" date="2015" name="Data Brief">
        <title>Shoot transcriptome of the giant reed, Arundo donax.</title>
        <authorList>
            <person name="Barrero R.A."/>
            <person name="Guerrero F.D."/>
            <person name="Moolhuijzen P."/>
            <person name="Goolsby J.A."/>
            <person name="Tidwell J."/>
            <person name="Bellgard S.E."/>
            <person name="Bellgard M.I."/>
        </authorList>
    </citation>
    <scope>NUCLEOTIDE SEQUENCE</scope>
    <source>
        <tissue evidence="2">Shoot tissue taken approximately 20 cm above the soil surface</tissue>
    </source>
</reference>
<feature type="compositionally biased region" description="Polar residues" evidence="1">
    <location>
        <begin position="85"/>
        <end position="95"/>
    </location>
</feature>